<name>A0A5M6ZGZ1_9PROT</name>
<dbReference type="InterPro" id="IPR011008">
    <property type="entry name" value="Dimeric_a/b-barrel"/>
</dbReference>
<dbReference type="InterPro" id="IPR051807">
    <property type="entry name" value="Sec-metab_biosynth-assoc"/>
</dbReference>
<proteinExistence type="inferred from homology"/>
<dbReference type="RefSeq" id="WP_150023256.1">
    <property type="nucleotide sequence ID" value="NZ_VWOJ01000002.1"/>
</dbReference>
<dbReference type="Pfam" id="PF03795">
    <property type="entry name" value="YCII"/>
    <property type="match status" value="1"/>
</dbReference>
<keyword evidence="4" id="KW-1185">Reference proteome</keyword>
<evidence type="ECO:0000313" key="3">
    <source>
        <dbReference type="EMBL" id="KAA5803989.1"/>
    </source>
</evidence>
<dbReference type="PANTHER" id="PTHR33606">
    <property type="entry name" value="PROTEIN YCII"/>
    <property type="match status" value="1"/>
</dbReference>
<reference evidence="3 4" key="1">
    <citation type="submission" date="2019-09" db="EMBL/GenBank/DDBJ databases">
        <authorList>
            <person name="Kevbrin V."/>
            <person name="Grouzdev D.S."/>
        </authorList>
    </citation>
    <scope>NUCLEOTIDE SEQUENCE [LARGE SCALE GENOMIC DNA]</scope>
    <source>
        <strain evidence="3 4">G-192</strain>
    </source>
</reference>
<dbReference type="SUPFAM" id="SSF54909">
    <property type="entry name" value="Dimeric alpha+beta barrel"/>
    <property type="match status" value="1"/>
</dbReference>
<evidence type="ECO:0000259" key="2">
    <source>
        <dbReference type="Pfam" id="PF03795"/>
    </source>
</evidence>
<dbReference type="PANTHER" id="PTHR33606:SF3">
    <property type="entry name" value="PROTEIN YCII"/>
    <property type="match status" value="1"/>
</dbReference>
<protein>
    <submittedName>
        <fullName evidence="3">YciI family protein</fullName>
    </submittedName>
</protein>
<comment type="caution">
    <text evidence="3">The sequence shown here is derived from an EMBL/GenBank/DDBJ whole genome shotgun (WGS) entry which is preliminary data.</text>
</comment>
<feature type="domain" description="YCII-related" evidence="2">
    <location>
        <begin position="1"/>
        <end position="86"/>
    </location>
</feature>
<dbReference type="EMBL" id="VWOJ01000002">
    <property type="protein sequence ID" value="KAA5803989.1"/>
    <property type="molecule type" value="Genomic_DNA"/>
</dbReference>
<dbReference type="Gene3D" id="3.30.70.1060">
    <property type="entry name" value="Dimeric alpha+beta barrel"/>
    <property type="match status" value="1"/>
</dbReference>
<evidence type="ECO:0000256" key="1">
    <source>
        <dbReference type="ARBA" id="ARBA00007689"/>
    </source>
</evidence>
<dbReference type="InterPro" id="IPR005545">
    <property type="entry name" value="YCII"/>
</dbReference>
<dbReference type="Proteomes" id="UP000325122">
    <property type="component" value="Unassembled WGS sequence"/>
</dbReference>
<sequence>MLFAVTCTDRAGALSVRLENRAAHLAWAGAPDSPVKMGGPLLDGEGQPAGSLLIVEAEDGEHLRAILKEDPYARADLFADVVWMPFRWTLNPPQGLA</sequence>
<gene>
    <name evidence="3" type="ORF">F1654_09380</name>
</gene>
<accession>A0A5M6ZGZ1</accession>
<dbReference type="AlphaFoldDB" id="A0A5M6ZGZ1"/>
<comment type="similarity">
    <text evidence="1">Belongs to the YciI family.</text>
</comment>
<evidence type="ECO:0000313" key="4">
    <source>
        <dbReference type="Proteomes" id="UP000325122"/>
    </source>
</evidence>
<organism evidence="3 4">
    <name type="scientific">Alkalicaulis satelles</name>
    <dbReference type="NCBI Taxonomy" id="2609175"/>
    <lineage>
        <taxon>Bacteria</taxon>
        <taxon>Pseudomonadati</taxon>
        <taxon>Pseudomonadota</taxon>
        <taxon>Alphaproteobacteria</taxon>
        <taxon>Maricaulales</taxon>
        <taxon>Maricaulaceae</taxon>
        <taxon>Alkalicaulis</taxon>
    </lineage>
</organism>